<dbReference type="Gene3D" id="3.30.1140.32">
    <property type="entry name" value="Ribosomal protein S3, C-terminal domain"/>
    <property type="match status" value="1"/>
</dbReference>
<evidence type="ECO:0000256" key="1">
    <source>
        <dbReference type="ARBA" id="ARBA00010761"/>
    </source>
</evidence>
<gene>
    <name evidence="8" type="ORF">Fcan01_12447</name>
</gene>
<evidence type="ECO:0000256" key="4">
    <source>
        <dbReference type="ARBA" id="ARBA00023274"/>
    </source>
</evidence>
<dbReference type="GO" id="GO:0005634">
    <property type="term" value="C:nucleus"/>
    <property type="evidence" value="ECO:0007669"/>
    <property type="project" value="TreeGrafter"/>
</dbReference>
<accession>A0A226E895</accession>
<dbReference type="Pfam" id="PF07650">
    <property type="entry name" value="KH_2"/>
    <property type="match status" value="1"/>
</dbReference>
<evidence type="ECO:0000313" key="9">
    <source>
        <dbReference type="Proteomes" id="UP000198287"/>
    </source>
</evidence>
<dbReference type="InterPro" id="IPR005703">
    <property type="entry name" value="Ribosomal_uS3_euk/arc"/>
</dbReference>
<dbReference type="PROSITE" id="PS50823">
    <property type="entry name" value="KH_TYPE_2"/>
    <property type="match status" value="1"/>
</dbReference>
<dbReference type="AlphaFoldDB" id="A0A226E895"/>
<evidence type="ECO:0000256" key="2">
    <source>
        <dbReference type="ARBA" id="ARBA00022884"/>
    </source>
</evidence>
<dbReference type="Gene3D" id="3.30.300.20">
    <property type="match status" value="1"/>
</dbReference>
<dbReference type="CDD" id="cd02413">
    <property type="entry name" value="KH-II_40S_S3"/>
    <property type="match status" value="1"/>
</dbReference>
<dbReference type="PANTHER" id="PTHR11760">
    <property type="entry name" value="30S/40S RIBOSOMAL PROTEIN S3"/>
    <property type="match status" value="1"/>
</dbReference>
<dbReference type="SUPFAM" id="SSF54814">
    <property type="entry name" value="Prokaryotic type KH domain (KH-domain type II)"/>
    <property type="match status" value="1"/>
</dbReference>
<dbReference type="InterPro" id="IPR001351">
    <property type="entry name" value="Ribosomal_uS3_C"/>
</dbReference>
<dbReference type="Pfam" id="PF00189">
    <property type="entry name" value="Ribosomal_S3_C"/>
    <property type="match status" value="1"/>
</dbReference>
<dbReference type="FunFam" id="3.30.1140.32:FF:000005">
    <property type="entry name" value="40S ribosomal protein S3"/>
    <property type="match status" value="1"/>
</dbReference>
<dbReference type="InterPro" id="IPR009019">
    <property type="entry name" value="KH_sf_prok-type"/>
</dbReference>
<dbReference type="InterPro" id="IPR004044">
    <property type="entry name" value="KH_dom_type_2"/>
</dbReference>
<protein>
    <recommendedName>
        <fullName evidence="5">40S ribosomal protein S3</fullName>
    </recommendedName>
</protein>
<keyword evidence="3" id="KW-0689">Ribosomal protein</keyword>
<keyword evidence="9" id="KW-1185">Reference proteome</keyword>
<keyword evidence="2 6" id="KW-0694">RNA-binding</keyword>
<sequence>MAEKLQISKKRKFVREGLFRAELNEFLMRELAEDGYSGLEIRVAPNRTEIIIMATRTQNVLGEKGRRIRELTSVVTKRFGFAPGSIELYAEKVGVRGLCAIAQAESLRYKLVGGLAVRRACYGVLRFIMESGAKGCEVVVSGKLRGQRAKSMKFVDGLMIHSGDPTNHYVDTATRHVLLRQGVLGIKVKIMLPWDPNGKIGPKKPLPDHVNVAEPKDELSFKDIPAIPVKPVGVPDVPGMVA</sequence>
<dbReference type="PANTHER" id="PTHR11760:SF32">
    <property type="entry name" value="SMALL RIBOSOMAL SUBUNIT PROTEIN US3"/>
    <property type="match status" value="1"/>
</dbReference>
<dbReference type="InterPro" id="IPR057258">
    <property type="entry name" value="Ribosomal_uS3"/>
</dbReference>
<organism evidence="8 9">
    <name type="scientific">Folsomia candida</name>
    <name type="common">Springtail</name>
    <dbReference type="NCBI Taxonomy" id="158441"/>
    <lineage>
        <taxon>Eukaryota</taxon>
        <taxon>Metazoa</taxon>
        <taxon>Ecdysozoa</taxon>
        <taxon>Arthropoda</taxon>
        <taxon>Hexapoda</taxon>
        <taxon>Collembola</taxon>
        <taxon>Entomobryomorpha</taxon>
        <taxon>Isotomoidea</taxon>
        <taxon>Isotomidae</taxon>
        <taxon>Proisotominae</taxon>
        <taxon>Folsomia</taxon>
    </lineage>
</organism>
<feature type="domain" description="KH type-2" evidence="7">
    <location>
        <begin position="23"/>
        <end position="94"/>
    </location>
</feature>
<dbReference type="OrthoDB" id="10248446at2759"/>
<keyword evidence="4" id="KW-0687">Ribonucleoprotein</keyword>
<dbReference type="NCBIfam" id="TIGR01008">
    <property type="entry name" value="uS3_euk_arch"/>
    <property type="match status" value="1"/>
</dbReference>
<evidence type="ECO:0000259" key="7">
    <source>
        <dbReference type="PROSITE" id="PS50823"/>
    </source>
</evidence>
<dbReference type="GO" id="GO:0003723">
    <property type="term" value="F:RNA binding"/>
    <property type="evidence" value="ECO:0007669"/>
    <property type="project" value="UniProtKB-UniRule"/>
</dbReference>
<evidence type="ECO:0000256" key="3">
    <source>
        <dbReference type="ARBA" id="ARBA00022980"/>
    </source>
</evidence>
<dbReference type="GO" id="GO:0003735">
    <property type="term" value="F:structural constituent of ribosome"/>
    <property type="evidence" value="ECO:0007669"/>
    <property type="project" value="InterPro"/>
</dbReference>
<dbReference type="EMBL" id="LNIX01000006">
    <property type="protein sequence ID" value="OXA52876.1"/>
    <property type="molecule type" value="Genomic_DNA"/>
</dbReference>
<dbReference type="GO" id="GO:0006412">
    <property type="term" value="P:translation"/>
    <property type="evidence" value="ECO:0007669"/>
    <property type="project" value="InterPro"/>
</dbReference>
<comment type="similarity">
    <text evidence="1">Belongs to the universal ribosomal protein uS3 family.</text>
</comment>
<dbReference type="FunFam" id="3.30.300.20:FF:000006">
    <property type="entry name" value="40S ribosomal protein S3"/>
    <property type="match status" value="1"/>
</dbReference>
<dbReference type="OMA" id="NKKKWMI"/>
<dbReference type="STRING" id="158441.A0A226E895"/>
<dbReference type="GO" id="GO:2001235">
    <property type="term" value="P:positive regulation of apoptotic signaling pathway"/>
    <property type="evidence" value="ECO:0007669"/>
    <property type="project" value="TreeGrafter"/>
</dbReference>
<comment type="caution">
    <text evidence="8">The sequence shown here is derived from an EMBL/GenBank/DDBJ whole genome shotgun (WGS) entry which is preliminary data.</text>
</comment>
<evidence type="ECO:0000256" key="6">
    <source>
        <dbReference type="PROSITE-ProRule" id="PRU00118"/>
    </source>
</evidence>
<evidence type="ECO:0000256" key="5">
    <source>
        <dbReference type="ARBA" id="ARBA00035408"/>
    </source>
</evidence>
<dbReference type="InterPro" id="IPR015946">
    <property type="entry name" value="KH_dom-like_a/b"/>
</dbReference>
<reference evidence="8 9" key="1">
    <citation type="submission" date="2015-12" db="EMBL/GenBank/DDBJ databases">
        <title>The genome of Folsomia candida.</title>
        <authorList>
            <person name="Faddeeva A."/>
            <person name="Derks M.F."/>
            <person name="Anvar Y."/>
            <person name="Smit S."/>
            <person name="Van Straalen N."/>
            <person name="Roelofs D."/>
        </authorList>
    </citation>
    <scope>NUCLEOTIDE SEQUENCE [LARGE SCALE GENOMIC DNA]</scope>
    <source>
        <strain evidence="8 9">VU population</strain>
        <tissue evidence="8">Whole body</tissue>
    </source>
</reference>
<proteinExistence type="inferred from homology"/>
<name>A0A226E895_FOLCA</name>
<evidence type="ECO:0000313" key="8">
    <source>
        <dbReference type="EMBL" id="OXA52876.1"/>
    </source>
</evidence>
<dbReference type="Proteomes" id="UP000198287">
    <property type="component" value="Unassembled WGS sequence"/>
</dbReference>
<dbReference type="InterPro" id="IPR036419">
    <property type="entry name" value="Ribosomal_S3_C_sf"/>
</dbReference>
<dbReference type="SUPFAM" id="SSF54821">
    <property type="entry name" value="Ribosomal protein S3 C-terminal domain"/>
    <property type="match status" value="1"/>
</dbReference>
<dbReference type="GO" id="GO:0022627">
    <property type="term" value="C:cytosolic small ribosomal subunit"/>
    <property type="evidence" value="ECO:0007669"/>
    <property type="project" value="TreeGrafter"/>
</dbReference>
<dbReference type="NCBIfam" id="NF003219">
    <property type="entry name" value="PRK04191.1"/>
    <property type="match status" value="1"/>
</dbReference>